<accession>A0A3M7QV85</accession>
<dbReference type="Proteomes" id="UP000276133">
    <property type="component" value="Unassembled WGS sequence"/>
</dbReference>
<keyword evidence="1" id="KW-1133">Transmembrane helix</keyword>
<dbReference type="EMBL" id="REGN01005043">
    <property type="protein sequence ID" value="RNA15119.1"/>
    <property type="molecule type" value="Genomic_DNA"/>
</dbReference>
<comment type="caution">
    <text evidence="2">The sequence shown here is derived from an EMBL/GenBank/DDBJ whole genome shotgun (WGS) entry which is preliminary data.</text>
</comment>
<gene>
    <name evidence="2" type="ORF">BpHYR1_048948</name>
</gene>
<keyword evidence="1" id="KW-0812">Transmembrane</keyword>
<evidence type="ECO:0000256" key="1">
    <source>
        <dbReference type="SAM" id="Phobius"/>
    </source>
</evidence>
<evidence type="ECO:0000313" key="3">
    <source>
        <dbReference type="Proteomes" id="UP000276133"/>
    </source>
</evidence>
<sequence length="79" mass="9370">MEYNSDKKPLHKYTKMKGMTAVIGIRLVLPLMVCVFRKWKMVAVCLVSEKRPTFNTVYRKTSTIPIESLLRRTLRKRRI</sequence>
<feature type="transmembrane region" description="Helical" evidence="1">
    <location>
        <begin position="21"/>
        <end position="39"/>
    </location>
</feature>
<keyword evidence="1" id="KW-0472">Membrane</keyword>
<name>A0A3M7QV85_BRAPC</name>
<evidence type="ECO:0000313" key="2">
    <source>
        <dbReference type="EMBL" id="RNA15119.1"/>
    </source>
</evidence>
<organism evidence="2 3">
    <name type="scientific">Brachionus plicatilis</name>
    <name type="common">Marine rotifer</name>
    <name type="synonym">Brachionus muelleri</name>
    <dbReference type="NCBI Taxonomy" id="10195"/>
    <lineage>
        <taxon>Eukaryota</taxon>
        <taxon>Metazoa</taxon>
        <taxon>Spiralia</taxon>
        <taxon>Gnathifera</taxon>
        <taxon>Rotifera</taxon>
        <taxon>Eurotatoria</taxon>
        <taxon>Monogononta</taxon>
        <taxon>Pseudotrocha</taxon>
        <taxon>Ploima</taxon>
        <taxon>Brachionidae</taxon>
        <taxon>Brachionus</taxon>
    </lineage>
</organism>
<protein>
    <submittedName>
        <fullName evidence="2">Uncharacterized protein</fullName>
    </submittedName>
</protein>
<keyword evidence="3" id="KW-1185">Reference proteome</keyword>
<reference evidence="2 3" key="1">
    <citation type="journal article" date="2018" name="Sci. Rep.">
        <title>Genomic signatures of local adaptation to the degree of environmental predictability in rotifers.</title>
        <authorList>
            <person name="Franch-Gras L."/>
            <person name="Hahn C."/>
            <person name="Garcia-Roger E.M."/>
            <person name="Carmona M.J."/>
            <person name="Serra M."/>
            <person name="Gomez A."/>
        </authorList>
    </citation>
    <scope>NUCLEOTIDE SEQUENCE [LARGE SCALE GENOMIC DNA]</scope>
    <source>
        <strain evidence="2">HYR1</strain>
    </source>
</reference>
<dbReference type="AlphaFoldDB" id="A0A3M7QV85"/>
<proteinExistence type="predicted"/>